<dbReference type="Gene3D" id="3.40.50.1980">
    <property type="entry name" value="Nitrogenase molybdenum iron protein domain"/>
    <property type="match status" value="1"/>
</dbReference>
<dbReference type="AlphaFoldDB" id="A0A3S0NEU7"/>
<sequence>MFEFPDAMLVIISGAFPVGIEDRLENSVIRSRVPSIEQGRVVVLPSSFWLAGGLPSAMRFAESLVDGLSAGDVRSADPQAGGCQDCEFHR</sequence>
<dbReference type="EMBL" id="RXHI01000014">
    <property type="protein sequence ID" value="RUA22581.1"/>
    <property type="molecule type" value="Genomic_DNA"/>
</dbReference>
<accession>A0A3S0NEU7</accession>
<evidence type="ECO:0008006" key="2">
    <source>
        <dbReference type="Google" id="ProtNLM"/>
    </source>
</evidence>
<dbReference type="SUPFAM" id="SSF53807">
    <property type="entry name" value="Helical backbone' metal receptor"/>
    <property type="match status" value="1"/>
</dbReference>
<protein>
    <recommendedName>
        <fullName evidence="2">Fe/B12 periplasmic-binding domain-containing protein</fullName>
    </recommendedName>
</protein>
<reference evidence="1" key="1">
    <citation type="submission" date="2018-12" db="EMBL/GenBank/DDBJ databases">
        <authorList>
            <person name="Jadhav K."/>
            <person name="Kushwaha B."/>
            <person name="Jadhav I."/>
        </authorList>
    </citation>
    <scope>NUCLEOTIDE SEQUENCE [LARGE SCALE GENOMIC DNA]</scope>
    <source>
        <strain evidence="1">SBS 10</strain>
    </source>
</reference>
<organism evidence="1">
    <name type="scientific">Billgrantia gudaonensis</name>
    <dbReference type="NCBI Taxonomy" id="376427"/>
    <lineage>
        <taxon>Bacteria</taxon>
        <taxon>Pseudomonadati</taxon>
        <taxon>Pseudomonadota</taxon>
        <taxon>Gammaproteobacteria</taxon>
        <taxon>Oceanospirillales</taxon>
        <taxon>Halomonadaceae</taxon>
        <taxon>Billgrantia</taxon>
    </lineage>
</organism>
<proteinExistence type="predicted"/>
<comment type="caution">
    <text evidence="1">The sequence shown here is derived from an EMBL/GenBank/DDBJ whole genome shotgun (WGS) entry which is preliminary data.</text>
</comment>
<gene>
    <name evidence="1" type="ORF">DSL92_05200</name>
</gene>
<evidence type="ECO:0000313" key="1">
    <source>
        <dbReference type="EMBL" id="RUA22581.1"/>
    </source>
</evidence>
<name>A0A3S0NEU7_9GAMM</name>